<dbReference type="PANTHER" id="PTHR34835">
    <property type="entry name" value="OS07G0283600 PROTEIN-RELATED"/>
    <property type="match status" value="1"/>
</dbReference>
<evidence type="ECO:0000313" key="6">
    <source>
        <dbReference type="EMBL" id="MED6124066.1"/>
    </source>
</evidence>
<sequence length="659" mass="74866">MAKKNAATESKAAAKSTEKQSKAPAKFAKKNQGHEFRCLPKTVAQMFIYINGEPEKRALVDDMGFGGLSYLPNEYLNHKLLKQIYDRYNVHDNTIYSNAAAVAKNELSEEDKEVHEYFKGFTAVALQDLMKATPVDTEQNKKLWMRAFILFVQKVFLLPNSTAKICPVALPTLFDLENTRNRNWAHHVHNFVLQELKKAKRKESAAIHGCCYVLMIIYFHETQFGENSRDPAAQPPWLGLLKTGQLRAEKEQLKKKSTKRVPSSDSELQTEPEPPYSNSTDGEGDSMSDSDETISEQPPQLKRNKKQEKIPDPDNFRLADALKNLRKRKKEAMEIRKRKKGSAKGNEADETMHEVVRSASERVAGSSDRTRMFDSFDTVSLGRDDIMPTQPSQPSKPGNEPKQQPPPVNAPVMQDVVEEEHQHEPTTVVMPKGEDPMPEDPEPCSLTLRAWLQPKAEGCAAKGLTDSTDATRMFDTYGLSYLDKKTKMPYLVKQLKDHEEYVQLLDMEKLKSHSVLFAPALYSNHWWLYVLDVQNREFYIVDSMYGIAPNQNRNKLHRFACNVLNQLRVRAGAPSILKKGTIALQLRCVDVPKQPNPTDCGVYVMKWMELLDAATLSGCYQYKIRYDLEEWGQVSIKTSVNSDVSKANAGLLKYLFKLL</sequence>
<proteinExistence type="inferred from homology"/>
<dbReference type="InterPro" id="IPR003653">
    <property type="entry name" value="Peptidase_C48_C"/>
</dbReference>
<evidence type="ECO:0000256" key="1">
    <source>
        <dbReference type="ARBA" id="ARBA00005234"/>
    </source>
</evidence>
<feature type="compositionally biased region" description="Basic and acidic residues" evidence="4">
    <location>
        <begin position="307"/>
        <end position="317"/>
    </location>
</feature>
<keyword evidence="2" id="KW-0645">Protease</keyword>
<feature type="compositionally biased region" description="Acidic residues" evidence="4">
    <location>
        <begin position="282"/>
        <end position="294"/>
    </location>
</feature>
<evidence type="ECO:0000313" key="7">
    <source>
        <dbReference type="Proteomes" id="UP001341840"/>
    </source>
</evidence>
<accession>A0ABU6RJR4</accession>
<comment type="caution">
    <text evidence="6">The sequence shown here is derived from an EMBL/GenBank/DDBJ whole genome shotgun (WGS) entry which is preliminary data.</text>
</comment>
<keyword evidence="7" id="KW-1185">Reference proteome</keyword>
<feature type="region of interest" description="Disordered" evidence="4">
    <location>
        <begin position="250"/>
        <end position="441"/>
    </location>
</feature>
<protein>
    <recommendedName>
        <fullName evidence="5">Ubiquitin-like protease family profile domain-containing protein</fullName>
    </recommendedName>
</protein>
<reference evidence="6 7" key="1">
    <citation type="journal article" date="2023" name="Plants (Basel)">
        <title>Bridging the Gap: Combining Genomics and Transcriptomics Approaches to Understand Stylosanthes scabra, an Orphan Legume from the Brazilian Caatinga.</title>
        <authorList>
            <person name="Ferreira-Neto J.R.C."/>
            <person name="da Silva M.D."/>
            <person name="Binneck E."/>
            <person name="de Melo N.F."/>
            <person name="da Silva R.H."/>
            <person name="de Melo A.L.T.M."/>
            <person name="Pandolfi V."/>
            <person name="Bustamante F.O."/>
            <person name="Brasileiro-Vidal A.C."/>
            <person name="Benko-Iseppon A.M."/>
        </authorList>
    </citation>
    <scope>NUCLEOTIDE SEQUENCE [LARGE SCALE GENOMIC DNA]</scope>
    <source>
        <tissue evidence="6">Leaves</tissue>
    </source>
</reference>
<comment type="similarity">
    <text evidence="1">Belongs to the peptidase C48 family.</text>
</comment>
<evidence type="ECO:0000259" key="5">
    <source>
        <dbReference type="PROSITE" id="PS50600"/>
    </source>
</evidence>
<feature type="region of interest" description="Disordered" evidence="4">
    <location>
        <begin position="1"/>
        <end position="28"/>
    </location>
</feature>
<organism evidence="6 7">
    <name type="scientific">Stylosanthes scabra</name>
    <dbReference type="NCBI Taxonomy" id="79078"/>
    <lineage>
        <taxon>Eukaryota</taxon>
        <taxon>Viridiplantae</taxon>
        <taxon>Streptophyta</taxon>
        <taxon>Embryophyta</taxon>
        <taxon>Tracheophyta</taxon>
        <taxon>Spermatophyta</taxon>
        <taxon>Magnoliopsida</taxon>
        <taxon>eudicotyledons</taxon>
        <taxon>Gunneridae</taxon>
        <taxon>Pentapetalae</taxon>
        <taxon>rosids</taxon>
        <taxon>fabids</taxon>
        <taxon>Fabales</taxon>
        <taxon>Fabaceae</taxon>
        <taxon>Papilionoideae</taxon>
        <taxon>50 kb inversion clade</taxon>
        <taxon>dalbergioids sensu lato</taxon>
        <taxon>Dalbergieae</taxon>
        <taxon>Pterocarpus clade</taxon>
        <taxon>Stylosanthes</taxon>
    </lineage>
</organism>
<gene>
    <name evidence="6" type="ORF">PIB30_055530</name>
</gene>
<feature type="compositionally biased region" description="Basic and acidic residues" evidence="4">
    <location>
        <begin position="346"/>
        <end position="360"/>
    </location>
</feature>
<keyword evidence="3" id="KW-0378">Hydrolase</keyword>
<evidence type="ECO:0000256" key="3">
    <source>
        <dbReference type="ARBA" id="ARBA00022801"/>
    </source>
</evidence>
<dbReference type="EMBL" id="JASCZI010030642">
    <property type="protein sequence ID" value="MED6124066.1"/>
    <property type="molecule type" value="Genomic_DNA"/>
</dbReference>
<evidence type="ECO:0000256" key="2">
    <source>
        <dbReference type="ARBA" id="ARBA00022670"/>
    </source>
</evidence>
<dbReference type="Gene3D" id="3.40.395.10">
    <property type="entry name" value="Adenoviral Proteinase, Chain A"/>
    <property type="match status" value="1"/>
</dbReference>
<feature type="domain" description="Ubiquitin-like protease family profile" evidence="5">
    <location>
        <begin position="428"/>
        <end position="611"/>
    </location>
</feature>
<dbReference type="PROSITE" id="PS50600">
    <property type="entry name" value="ULP_PROTEASE"/>
    <property type="match status" value="1"/>
</dbReference>
<feature type="compositionally biased region" description="Polar residues" evidence="4">
    <location>
        <begin position="260"/>
        <end position="269"/>
    </location>
</feature>
<feature type="compositionally biased region" description="Low complexity" evidence="4">
    <location>
        <begin position="1"/>
        <end position="15"/>
    </location>
</feature>
<dbReference type="Pfam" id="PF02902">
    <property type="entry name" value="Peptidase_C48"/>
    <property type="match status" value="1"/>
</dbReference>
<dbReference type="Proteomes" id="UP001341840">
    <property type="component" value="Unassembled WGS sequence"/>
</dbReference>
<feature type="compositionally biased region" description="Basic residues" evidence="4">
    <location>
        <begin position="324"/>
        <end position="342"/>
    </location>
</feature>
<name>A0ABU6RJR4_9FABA</name>
<dbReference type="SUPFAM" id="SSF54001">
    <property type="entry name" value="Cysteine proteinases"/>
    <property type="match status" value="1"/>
</dbReference>
<evidence type="ECO:0000256" key="4">
    <source>
        <dbReference type="SAM" id="MobiDB-lite"/>
    </source>
</evidence>
<dbReference type="InterPro" id="IPR038765">
    <property type="entry name" value="Papain-like_cys_pep_sf"/>
</dbReference>